<dbReference type="AlphaFoldDB" id="A0A075ADM3"/>
<protein>
    <submittedName>
        <fullName evidence="2">Uncharacterized protein</fullName>
    </submittedName>
</protein>
<dbReference type="RefSeq" id="XP_009170127.1">
    <property type="nucleotide sequence ID" value="XM_009171863.1"/>
</dbReference>
<dbReference type="CTD" id="20328231"/>
<reference evidence="2 3" key="1">
    <citation type="submission" date="2013-11" db="EMBL/GenBank/DDBJ databases">
        <title>Opisthorchis viverrini - life in the bile duct.</title>
        <authorList>
            <person name="Young N.D."/>
            <person name="Nagarajan N."/>
            <person name="Lin S.J."/>
            <person name="Korhonen P.K."/>
            <person name="Jex A.R."/>
            <person name="Hall R.S."/>
            <person name="Safavi-Hemami H."/>
            <person name="Kaewkong W."/>
            <person name="Bertrand D."/>
            <person name="Gao S."/>
            <person name="Seet Q."/>
            <person name="Wongkham S."/>
            <person name="Teh B.T."/>
            <person name="Wongkham C."/>
            <person name="Intapan P.M."/>
            <person name="Maleewong W."/>
            <person name="Yang X."/>
            <person name="Hu M."/>
            <person name="Wang Z."/>
            <person name="Hofmann A."/>
            <person name="Sternberg P.W."/>
            <person name="Tan P."/>
            <person name="Wang J."/>
            <person name="Gasser R.B."/>
        </authorList>
    </citation>
    <scope>NUCLEOTIDE SEQUENCE [LARGE SCALE GENOMIC DNA]</scope>
</reference>
<feature type="region of interest" description="Disordered" evidence="1">
    <location>
        <begin position="111"/>
        <end position="134"/>
    </location>
</feature>
<dbReference type="GeneID" id="20328231"/>
<accession>A0A075ADM3</accession>
<gene>
    <name evidence="2" type="ORF">T265_14065</name>
</gene>
<dbReference type="Proteomes" id="UP000054324">
    <property type="component" value="Unassembled WGS sequence"/>
</dbReference>
<feature type="compositionally biased region" description="Basic residues" evidence="1">
    <location>
        <begin position="121"/>
        <end position="134"/>
    </location>
</feature>
<dbReference type="KEGG" id="ovi:T265_14065"/>
<sequence length="353" mass="39571">MSRILMCLHLQPFNQTIWKETDRTNTTDIDWSSFLAMSTANQRRDHGDPILEGGQHPNPSWSLAHPSAKSCAVHLEVCAILKEARKTRLVSKKPFSCSTLSVPSCHATRREHEGWGAGRLPRPRQGKSRGRGRVRTTDLAVTDTFSGSETTQRLERKFTDRKVRGSNPTSACRLPLSRLGHPGSIPALVLSPCDMASRHRKGATSERFILFYLSDPNWTVFKNYTNLQINLVFTRESTEPLLYDVLQLNALNTGRLVFQLRCSRYRSSQSLSCRTCACKFDEGQCIRDEMVQVSANLLTARFAVRTRPLPRLGQPGSSPALLLPSGGMAVKHRKSATAVRFGTTKTLRNTTYR</sequence>
<evidence type="ECO:0000313" key="2">
    <source>
        <dbReference type="EMBL" id="KER26134.1"/>
    </source>
</evidence>
<evidence type="ECO:0000256" key="1">
    <source>
        <dbReference type="SAM" id="MobiDB-lite"/>
    </source>
</evidence>
<proteinExistence type="predicted"/>
<dbReference type="OrthoDB" id="2020831at2759"/>
<evidence type="ECO:0000313" key="3">
    <source>
        <dbReference type="Proteomes" id="UP000054324"/>
    </source>
</evidence>
<keyword evidence="3" id="KW-1185">Reference proteome</keyword>
<dbReference type="EMBL" id="KL596755">
    <property type="protein sequence ID" value="KER26134.1"/>
    <property type="molecule type" value="Genomic_DNA"/>
</dbReference>
<name>A0A075ADM3_OPIVI</name>
<organism evidence="2 3">
    <name type="scientific">Opisthorchis viverrini</name>
    <name type="common">Southeast Asian liver fluke</name>
    <dbReference type="NCBI Taxonomy" id="6198"/>
    <lineage>
        <taxon>Eukaryota</taxon>
        <taxon>Metazoa</taxon>
        <taxon>Spiralia</taxon>
        <taxon>Lophotrochozoa</taxon>
        <taxon>Platyhelminthes</taxon>
        <taxon>Trematoda</taxon>
        <taxon>Digenea</taxon>
        <taxon>Opisthorchiida</taxon>
        <taxon>Opisthorchiata</taxon>
        <taxon>Opisthorchiidae</taxon>
        <taxon>Opisthorchis</taxon>
    </lineage>
</organism>